<evidence type="ECO:0000313" key="2">
    <source>
        <dbReference type="EMBL" id="MFD1185311.1"/>
    </source>
</evidence>
<dbReference type="RefSeq" id="WP_377523068.1">
    <property type="nucleotide sequence ID" value="NZ_JBHTLD010000018.1"/>
</dbReference>
<dbReference type="EMBL" id="JBHTLD010000018">
    <property type="protein sequence ID" value="MFD1185311.1"/>
    <property type="molecule type" value="Genomic_DNA"/>
</dbReference>
<dbReference type="Proteomes" id="UP001597094">
    <property type="component" value="Unassembled WGS sequence"/>
</dbReference>
<dbReference type="InterPro" id="IPR005183">
    <property type="entry name" value="DUF305_CopM-like"/>
</dbReference>
<gene>
    <name evidence="2" type="ORF">ACFQ2O_03760</name>
</gene>
<evidence type="ECO:0000259" key="1">
    <source>
        <dbReference type="Pfam" id="PF03713"/>
    </source>
</evidence>
<protein>
    <submittedName>
        <fullName evidence="2">DUF305 domain-containing protein</fullName>
    </submittedName>
</protein>
<dbReference type="InterPro" id="IPR012347">
    <property type="entry name" value="Ferritin-like"/>
</dbReference>
<name>A0ABW3SMA3_9BACT</name>
<dbReference type="Gene3D" id="1.20.1260.10">
    <property type="match status" value="1"/>
</dbReference>
<proteinExistence type="predicted"/>
<dbReference type="Pfam" id="PF03713">
    <property type="entry name" value="DUF305"/>
    <property type="match status" value="1"/>
</dbReference>
<reference evidence="3" key="1">
    <citation type="journal article" date="2019" name="Int. J. Syst. Evol. Microbiol.">
        <title>The Global Catalogue of Microorganisms (GCM) 10K type strain sequencing project: providing services to taxonomists for standard genome sequencing and annotation.</title>
        <authorList>
            <consortium name="The Broad Institute Genomics Platform"/>
            <consortium name="The Broad Institute Genome Sequencing Center for Infectious Disease"/>
            <person name="Wu L."/>
            <person name="Ma J."/>
        </authorList>
    </citation>
    <scope>NUCLEOTIDE SEQUENCE [LARGE SCALE GENOMIC DNA]</scope>
    <source>
        <strain evidence="3">JCM 31319</strain>
    </source>
</reference>
<comment type="caution">
    <text evidence="2">The sequence shown here is derived from an EMBL/GenBank/DDBJ whole genome shotgun (WGS) entry which is preliminary data.</text>
</comment>
<evidence type="ECO:0000313" key="3">
    <source>
        <dbReference type="Proteomes" id="UP001597094"/>
    </source>
</evidence>
<sequence length="48" mass="5529">MIPHHSSAILVSQDANIKDPEVKRLTEQIIESQEKEIAEMKAILTRMR</sequence>
<accession>A0ABW3SMA3</accession>
<feature type="domain" description="DUF305" evidence="1">
    <location>
        <begin position="1"/>
        <end position="44"/>
    </location>
</feature>
<keyword evidence="3" id="KW-1185">Reference proteome</keyword>
<organism evidence="2 3">
    <name type="scientific">Pontibacter rugosus</name>
    <dbReference type="NCBI Taxonomy" id="1745966"/>
    <lineage>
        <taxon>Bacteria</taxon>
        <taxon>Pseudomonadati</taxon>
        <taxon>Bacteroidota</taxon>
        <taxon>Cytophagia</taxon>
        <taxon>Cytophagales</taxon>
        <taxon>Hymenobacteraceae</taxon>
        <taxon>Pontibacter</taxon>
    </lineage>
</organism>